<feature type="region of interest" description="Disordered" evidence="1">
    <location>
        <begin position="72"/>
        <end position="105"/>
    </location>
</feature>
<organism evidence="2 3">
    <name type="scientific">Paractinoplanes toevensis</name>
    <dbReference type="NCBI Taxonomy" id="571911"/>
    <lineage>
        <taxon>Bacteria</taxon>
        <taxon>Bacillati</taxon>
        <taxon>Actinomycetota</taxon>
        <taxon>Actinomycetes</taxon>
        <taxon>Micromonosporales</taxon>
        <taxon>Micromonosporaceae</taxon>
        <taxon>Paractinoplanes</taxon>
    </lineage>
</organism>
<sequence length="129" mass="13295">MLAMAANIQLIVLSAKPDIDASATVCANTVSEVGQLSYLSLATSKPVVDRMPGCQATGPSRVSQTTKSTTALTFTADDDGQVSGDKPVGSHQPPEAGPLPGLPGRTESARVICARSGCWVVRRRALSGD</sequence>
<protein>
    <submittedName>
        <fullName evidence="2">Uncharacterized protein</fullName>
    </submittedName>
</protein>
<reference evidence="2 3" key="1">
    <citation type="submission" date="2021-03" db="EMBL/GenBank/DDBJ databases">
        <title>Whole genome shotgun sequence of Actinoplanes toevensis NBRC 105298.</title>
        <authorList>
            <person name="Komaki H."/>
            <person name="Tamura T."/>
        </authorList>
    </citation>
    <scope>NUCLEOTIDE SEQUENCE [LARGE SCALE GENOMIC DNA]</scope>
    <source>
        <strain evidence="2 3">NBRC 105298</strain>
    </source>
</reference>
<dbReference type="AlphaFoldDB" id="A0A919W7L1"/>
<dbReference type="EMBL" id="BOQN01000093">
    <property type="protein sequence ID" value="GIM95448.1"/>
    <property type="molecule type" value="Genomic_DNA"/>
</dbReference>
<name>A0A919W7L1_9ACTN</name>
<keyword evidence="3" id="KW-1185">Reference proteome</keyword>
<evidence type="ECO:0000313" key="3">
    <source>
        <dbReference type="Proteomes" id="UP000677082"/>
    </source>
</evidence>
<accession>A0A919W7L1</accession>
<gene>
    <name evidence="2" type="ORF">Ato02nite_072410</name>
</gene>
<proteinExistence type="predicted"/>
<evidence type="ECO:0000313" key="2">
    <source>
        <dbReference type="EMBL" id="GIM95448.1"/>
    </source>
</evidence>
<dbReference type="Proteomes" id="UP000677082">
    <property type="component" value="Unassembled WGS sequence"/>
</dbReference>
<evidence type="ECO:0000256" key="1">
    <source>
        <dbReference type="SAM" id="MobiDB-lite"/>
    </source>
</evidence>
<comment type="caution">
    <text evidence="2">The sequence shown here is derived from an EMBL/GenBank/DDBJ whole genome shotgun (WGS) entry which is preliminary data.</text>
</comment>